<evidence type="ECO:0000259" key="1">
    <source>
        <dbReference type="Pfam" id="PF14493"/>
    </source>
</evidence>
<proteinExistence type="predicted"/>
<dbReference type="EMBL" id="JAGGKK010000013">
    <property type="protein sequence ID" value="MBP1949533.1"/>
    <property type="molecule type" value="Genomic_DNA"/>
</dbReference>
<dbReference type="Proteomes" id="UP001519328">
    <property type="component" value="Unassembled WGS sequence"/>
</dbReference>
<dbReference type="RefSeq" id="WP_209481031.1">
    <property type="nucleotide sequence ID" value="NZ_JAGGKK010000013.1"/>
</dbReference>
<organism evidence="2 3">
    <name type="scientific">Virgibacillus litoralis</name>
    <dbReference type="NCBI Taxonomy" id="578221"/>
    <lineage>
        <taxon>Bacteria</taxon>
        <taxon>Bacillati</taxon>
        <taxon>Bacillota</taxon>
        <taxon>Bacilli</taxon>
        <taxon>Bacillales</taxon>
        <taxon>Bacillaceae</taxon>
        <taxon>Virgibacillus</taxon>
    </lineage>
</organism>
<keyword evidence="3" id="KW-1185">Reference proteome</keyword>
<name>A0ABS4HF90_9BACI</name>
<gene>
    <name evidence="2" type="ORF">J2Z82_002472</name>
</gene>
<dbReference type="Pfam" id="PF14493">
    <property type="entry name" value="HTH_40"/>
    <property type="match status" value="1"/>
</dbReference>
<dbReference type="InterPro" id="IPR008308">
    <property type="entry name" value="YpbB-like"/>
</dbReference>
<evidence type="ECO:0000313" key="3">
    <source>
        <dbReference type="Proteomes" id="UP001519328"/>
    </source>
</evidence>
<protein>
    <submittedName>
        <fullName evidence="2">Uncharacterized protein YpbB</fullName>
    </submittedName>
</protein>
<feature type="domain" description="Helicase Helix-turn-helix" evidence="1">
    <location>
        <begin position="255"/>
        <end position="343"/>
    </location>
</feature>
<reference evidence="2 3" key="1">
    <citation type="submission" date="2021-03" db="EMBL/GenBank/DDBJ databases">
        <title>Genomic Encyclopedia of Type Strains, Phase IV (KMG-IV): sequencing the most valuable type-strain genomes for metagenomic binning, comparative biology and taxonomic classification.</title>
        <authorList>
            <person name="Goeker M."/>
        </authorList>
    </citation>
    <scope>NUCLEOTIDE SEQUENCE [LARGE SCALE GENOMIC DNA]</scope>
    <source>
        <strain evidence="2 3">DSM 21085</strain>
    </source>
</reference>
<accession>A0ABS4HF90</accession>
<dbReference type="InterPro" id="IPR029491">
    <property type="entry name" value="Helicase_HTH"/>
</dbReference>
<comment type="caution">
    <text evidence="2">The sequence shown here is derived from an EMBL/GenBank/DDBJ whole genome shotgun (WGS) entry which is preliminary data.</text>
</comment>
<evidence type="ECO:0000313" key="2">
    <source>
        <dbReference type="EMBL" id="MBP1949533.1"/>
    </source>
</evidence>
<sequence length="349" mass="40524">MLLDRIVITCCSQLKTGRSVSAIYHLLKGKKSIQTVQDAHIYKLDNFYGIYKSLKKQNFDGKIDKLTSAGLIQHNGNSSVIPTTLGYEWLQKNANSIPLYYFNGMKYSSSATIFFERLVLLIQTITNSSNNNLNFIPVVDDKPVVTGWVKKQYYVIKQDQNYFLQSFYDELYDLLKCFQDQEASMFVDSLTGFKHYGMSSYQLANNYNLNLIDVPLALTGIIHHMLFTIEQDSRKYPLLSRIKNELPEYSNTTKSATKTRELLNCHYTAEEISIIRNLKLNTIYDHIVEIALYDERFPLDNYIDEQGQQEVLNVINRLKSYKLKDIKQEINKEISYFQIRLVLAVENIT</sequence>
<dbReference type="PIRSF" id="PIRSF021350">
    <property type="entry name" value="UCP021350"/>
    <property type="match status" value="1"/>
</dbReference>
<dbReference type="Gene3D" id="1.10.10.1390">
    <property type="entry name" value="ATP-dependent DNA helicase RecQ"/>
    <property type="match status" value="1"/>
</dbReference>